<accession>A0A1C4GUV3</accession>
<dbReference type="GO" id="GO:0009360">
    <property type="term" value="C:DNA polymerase III complex"/>
    <property type="evidence" value="ECO:0007669"/>
    <property type="project" value="TreeGrafter"/>
</dbReference>
<dbReference type="PANTHER" id="PTHR11669">
    <property type="entry name" value="REPLICATION FACTOR C / DNA POLYMERASE III GAMMA-TAU SUBUNIT"/>
    <property type="match status" value="1"/>
</dbReference>
<gene>
    <name evidence="4" type="ORF">GA0116959_10532</name>
</gene>
<evidence type="ECO:0000256" key="3">
    <source>
        <dbReference type="ARBA" id="ARBA00049244"/>
    </source>
</evidence>
<proteinExistence type="predicted"/>
<dbReference type="InterPro" id="IPR027417">
    <property type="entry name" value="P-loop_NTPase"/>
</dbReference>
<dbReference type="EMBL" id="FMBK01000005">
    <property type="protein sequence ID" value="SCC71613.1"/>
    <property type="molecule type" value="Genomic_DNA"/>
</dbReference>
<dbReference type="GO" id="GO:0006261">
    <property type="term" value="P:DNA-templated DNA replication"/>
    <property type="evidence" value="ECO:0007669"/>
    <property type="project" value="TreeGrafter"/>
</dbReference>
<name>A0A1C4GUV3_9GAMM</name>
<keyword evidence="2" id="KW-0239">DNA-directed DNA polymerase</keyword>
<dbReference type="Pfam" id="PF13177">
    <property type="entry name" value="DNA_pol3_delta2"/>
    <property type="match status" value="1"/>
</dbReference>
<sequence length="334" mass="38758">MQNDANTMQNERLAQVYPWQQTIWNTLTGRFPEIGHGLLFYGKKGCGKEAFSQYFLAWVLCLNRHVKNVPCGECNSCLWLKSDTHPNYVYISTDEENKKQNAKIKIEKIRDLLPFVQQTVDGWRVIVIEPAEALNIASANALLKTLEEPGDRTMIILLAEHYLKLPATIRSRLQHYALDRISDAQADEYLNQNLSDLDPIQKQLLLNLSNHMPLQALKLANAEWLQKRQEFLMDWQKLVIQKNMPMAIATKWNKNLSFSDFAQMFEYLLSDLICVKLNQQVKNTDLDFGELAEHYSLAFLFQVYSDLQQSKQFIEQNVQTNLVLDQLCIKLMNI</sequence>
<dbReference type="GO" id="GO:0003887">
    <property type="term" value="F:DNA-directed DNA polymerase activity"/>
    <property type="evidence" value="ECO:0007669"/>
    <property type="project" value="UniProtKB-KW"/>
</dbReference>
<dbReference type="AlphaFoldDB" id="A0A1C4GUV3"/>
<evidence type="ECO:0000256" key="1">
    <source>
        <dbReference type="ARBA" id="ARBA00012417"/>
    </source>
</evidence>
<organism evidence="4 5">
    <name type="scientific">Acinetobacter albensis</name>
    <dbReference type="NCBI Taxonomy" id="1673609"/>
    <lineage>
        <taxon>Bacteria</taxon>
        <taxon>Pseudomonadati</taxon>
        <taxon>Pseudomonadota</taxon>
        <taxon>Gammaproteobacteria</taxon>
        <taxon>Moraxellales</taxon>
        <taxon>Moraxellaceae</taxon>
        <taxon>Acinetobacter</taxon>
    </lineage>
</organism>
<keyword evidence="2" id="KW-0548">Nucleotidyltransferase</keyword>
<dbReference type="Proteomes" id="UP000243661">
    <property type="component" value="Unassembled WGS sequence"/>
</dbReference>
<dbReference type="Gene3D" id="3.40.50.300">
    <property type="entry name" value="P-loop containing nucleotide triphosphate hydrolases"/>
    <property type="match status" value="1"/>
</dbReference>
<dbReference type="InterPro" id="IPR050238">
    <property type="entry name" value="DNA_Rep/Repair_Clamp_Loader"/>
</dbReference>
<comment type="catalytic activity">
    <reaction evidence="3">
        <text>DNA(n) + a 2'-deoxyribonucleoside 5'-triphosphate = DNA(n+1) + diphosphate</text>
        <dbReference type="Rhea" id="RHEA:22508"/>
        <dbReference type="Rhea" id="RHEA-COMP:17339"/>
        <dbReference type="Rhea" id="RHEA-COMP:17340"/>
        <dbReference type="ChEBI" id="CHEBI:33019"/>
        <dbReference type="ChEBI" id="CHEBI:61560"/>
        <dbReference type="ChEBI" id="CHEBI:173112"/>
        <dbReference type="EC" id="2.7.7.7"/>
    </reaction>
</comment>
<keyword evidence="2" id="KW-0808">Transferase</keyword>
<evidence type="ECO:0000313" key="4">
    <source>
        <dbReference type="EMBL" id="SCC71613.1"/>
    </source>
</evidence>
<reference evidence="4 5" key="1">
    <citation type="submission" date="2016-08" db="EMBL/GenBank/DDBJ databases">
        <authorList>
            <person name="Seilhamer J.J."/>
        </authorList>
    </citation>
    <scope>NUCLEOTIDE SEQUENCE [LARGE SCALE GENOMIC DNA]</scope>
    <source>
        <strain evidence="4 5">ANC 4874</strain>
    </source>
</reference>
<protein>
    <recommendedName>
        <fullName evidence="1">DNA-directed DNA polymerase</fullName>
        <ecNumber evidence="1">2.7.7.7</ecNumber>
    </recommendedName>
</protein>
<evidence type="ECO:0000256" key="2">
    <source>
        <dbReference type="ARBA" id="ARBA00022932"/>
    </source>
</evidence>
<dbReference type="PANTHER" id="PTHR11669:SF8">
    <property type="entry name" value="DNA POLYMERASE III SUBUNIT DELTA"/>
    <property type="match status" value="1"/>
</dbReference>
<dbReference type="SUPFAM" id="SSF52540">
    <property type="entry name" value="P-loop containing nucleoside triphosphate hydrolases"/>
    <property type="match status" value="1"/>
</dbReference>
<evidence type="ECO:0000313" key="5">
    <source>
        <dbReference type="Proteomes" id="UP000243661"/>
    </source>
</evidence>
<dbReference type="EC" id="2.7.7.7" evidence="1"/>